<dbReference type="InterPro" id="IPR010272">
    <property type="entry name" value="T6SS_TssF"/>
</dbReference>
<dbReference type="EMBL" id="JAFBRM010000007">
    <property type="protein sequence ID" value="MBM1715560.1"/>
    <property type="molecule type" value="Genomic_DNA"/>
</dbReference>
<organism evidence="1 2">
    <name type="scientific">Sulfitobacter geojensis</name>
    <dbReference type="NCBI Taxonomy" id="1342299"/>
    <lineage>
        <taxon>Bacteria</taxon>
        <taxon>Pseudomonadati</taxon>
        <taxon>Pseudomonadota</taxon>
        <taxon>Alphaproteobacteria</taxon>
        <taxon>Rhodobacterales</taxon>
        <taxon>Roseobacteraceae</taxon>
        <taxon>Sulfitobacter</taxon>
    </lineage>
</organism>
<evidence type="ECO:0000313" key="1">
    <source>
        <dbReference type="EMBL" id="MBM1715560.1"/>
    </source>
</evidence>
<dbReference type="PIRSF" id="PIRSF028304">
    <property type="entry name" value="UCP028304"/>
    <property type="match status" value="1"/>
</dbReference>
<dbReference type="AlphaFoldDB" id="A0AAE3B8D1"/>
<dbReference type="Proteomes" id="UP000732193">
    <property type="component" value="Unassembled WGS sequence"/>
</dbReference>
<proteinExistence type="predicted"/>
<dbReference type="NCBIfam" id="TIGR03359">
    <property type="entry name" value="VI_chp_6"/>
    <property type="match status" value="1"/>
</dbReference>
<dbReference type="PANTHER" id="PTHR35370:SF1">
    <property type="entry name" value="TYPE VI SECRETION SYSTEM COMPONENT TSSF1"/>
    <property type="match status" value="1"/>
</dbReference>
<name>A0AAE3B8D1_9RHOB</name>
<dbReference type="PANTHER" id="PTHR35370">
    <property type="entry name" value="CYTOPLASMIC PROTEIN-RELATED-RELATED"/>
    <property type="match status" value="1"/>
</dbReference>
<sequence>MKRALREAYNRELSLLKERAAEFAQDYPGLADRLGGLVEENLDPTVSGLLEGSALLAARVQTKMQDEFKTFTHELLDQVFPDALAPTPSAMLVQANLPLENTDLAKGMPFEAGAYMDARFKDADKQIACRFALTAPLKIWPLGVKDVKYHAGAGPIGALGQEIAQGTKAGIVLTLERLGAKGADPVDLTLAGLGGDAGLDELVVHLTGPLKDSVALFEQLFCDTTRISLRWLNAQGDPVFATLPQHSLEQVGFDRDQRLFAHNTRLFEGFAFLREFFVFPRKFAGFRLSGLADILRYVRQSQVELVFEFDTVNRALASRLEKEHFALNAAPAVNQFEEMSSQVRINTKEHEAVVTPNSTPITHYEVQSIKDVWAFYQGQQNKVRVYPLYALPPDAKDPRQVLYYTYRRRPRRLTASEQRYGASNYRYRGTETFVSIYAPPGDDVVQRLQVNTLCSNRHLPEYLPIAQSKDDFFLCDDQEITLACIAGPTPPADSLADLESGAAHRTTSGDVYWRLVSYLSLNHYGLESRDGKDAAASMREMLSLFTDLSDNVSEAQIAGLNKVETRPVGRTIPHADGFHTARGIEVTLTFDEEEYEGSGVMLLAAVLDRFLSEYAAVNSFTQTVVRTVQRGEIKVFPPRSGSGPLL</sequence>
<protein>
    <submittedName>
        <fullName evidence="1">Type VI secretion system baseplate subunit TssF</fullName>
    </submittedName>
</protein>
<accession>A0AAE3B8D1</accession>
<gene>
    <name evidence="1" type="primary">tssF</name>
    <name evidence="1" type="ORF">JQV55_18470</name>
</gene>
<comment type="caution">
    <text evidence="1">The sequence shown here is derived from an EMBL/GenBank/DDBJ whole genome shotgun (WGS) entry which is preliminary data.</text>
</comment>
<reference evidence="1 2" key="1">
    <citation type="submission" date="2021-01" db="EMBL/GenBank/DDBJ databases">
        <title>Diatom-associated Roseobacters Show Island Model of Population Structure.</title>
        <authorList>
            <person name="Qu L."/>
            <person name="Feng X."/>
            <person name="Chen Y."/>
            <person name="Li L."/>
            <person name="Wang X."/>
            <person name="Hu Z."/>
            <person name="Wang H."/>
            <person name="Luo H."/>
        </authorList>
    </citation>
    <scope>NUCLEOTIDE SEQUENCE [LARGE SCALE GENOMIC DNA]</scope>
    <source>
        <strain evidence="1 2">TR60-84</strain>
    </source>
</reference>
<dbReference type="Pfam" id="PF05947">
    <property type="entry name" value="T6SS_TssF"/>
    <property type="match status" value="1"/>
</dbReference>
<keyword evidence="2" id="KW-1185">Reference proteome</keyword>
<evidence type="ECO:0000313" key="2">
    <source>
        <dbReference type="Proteomes" id="UP000732193"/>
    </source>
</evidence>
<dbReference type="RefSeq" id="WP_203243332.1">
    <property type="nucleotide sequence ID" value="NZ_JAFBRH010000007.1"/>
</dbReference>